<evidence type="ECO:0000259" key="2">
    <source>
        <dbReference type="Pfam" id="PF26496"/>
    </source>
</evidence>
<dbReference type="Pfam" id="PF26496">
    <property type="entry name" value="DUF8163"/>
    <property type="match status" value="1"/>
</dbReference>
<feature type="transmembrane region" description="Helical" evidence="1">
    <location>
        <begin position="111"/>
        <end position="128"/>
    </location>
</feature>
<protein>
    <recommendedName>
        <fullName evidence="2">DUF8163 domain-containing protein</fullName>
    </recommendedName>
</protein>
<feature type="transmembrane region" description="Helical" evidence="1">
    <location>
        <begin position="55"/>
        <end position="78"/>
    </location>
</feature>
<evidence type="ECO:0000313" key="3">
    <source>
        <dbReference type="EMBL" id="TYL37861.1"/>
    </source>
</evidence>
<keyword evidence="4" id="KW-1185">Reference proteome</keyword>
<dbReference type="Proteomes" id="UP000766904">
    <property type="component" value="Unassembled WGS sequence"/>
</dbReference>
<keyword evidence="1" id="KW-1133">Transmembrane helix</keyword>
<keyword evidence="1" id="KW-0472">Membrane</keyword>
<keyword evidence="1" id="KW-0812">Transmembrane</keyword>
<comment type="caution">
    <text evidence="3">The sequence shown here is derived from an EMBL/GenBank/DDBJ whole genome shotgun (WGS) entry which is preliminary data.</text>
</comment>
<dbReference type="RefSeq" id="WP_148858634.1">
    <property type="nucleotide sequence ID" value="NZ_PHNJ01000007.1"/>
</dbReference>
<evidence type="ECO:0000256" key="1">
    <source>
        <dbReference type="SAM" id="Phobius"/>
    </source>
</evidence>
<dbReference type="AlphaFoldDB" id="A0A8J8Q1S8"/>
<sequence>MTDGESATGGRVESLLLNRGQADSRRLTGVAALAFVAMFGLAAGPLGVAAGITTALVWVAVGTPYAIAVGHVLIVVLYPAGIDPVSIVIVELGFLVLLLTAAVRASTPGRVVGWTIGAAAGLGGVAWFGVRSQSLWLAAALTTGGLALASYGVYRYELVTLGLVDDSKSTHDTTENL</sequence>
<dbReference type="OrthoDB" id="188294at2157"/>
<feature type="transmembrane region" description="Helical" evidence="1">
    <location>
        <begin position="27"/>
        <end position="49"/>
    </location>
</feature>
<dbReference type="InterPro" id="IPR058477">
    <property type="entry name" value="DUF8163"/>
</dbReference>
<dbReference type="EMBL" id="PHNJ01000007">
    <property type="protein sequence ID" value="TYL37861.1"/>
    <property type="molecule type" value="Genomic_DNA"/>
</dbReference>
<organism evidence="3 4">
    <name type="scientific">Natronococcus pandeyae</name>
    <dbReference type="NCBI Taxonomy" id="2055836"/>
    <lineage>
        <taxon>Archaea</taxon>
        <taxon>Methanobacteriati</taxon>
        <taxon>Methanobacteriota</taxon>
        <taxon>Stenosarchaea group</taxon>
        <taxon>Halobacteria</taxon>
        <taxon>Halobacteriales</taxon>
        <taxon>Natrialbaceae</taxon>
        <taxon>Natronococcus</taxon>
    </lineage>
</organism>
<feature type="transmembrane region" description="Helical" evidence="1">
    <location>
        <begin position="85"/>
        <end position="105"/>
    </location>
</feature>
<name>A0A8J8Q1S8_9EURY</name>
<proteinExistence type="predicted"/>
<accession>A0A8J8Q1S8</accession>
<gene>
    <name evidence="3" type="ORF">CV102_14105</name>
</gene>
<reference evidence="3" key="1">
    <citation type="submission" date="2017-11" db="EMBL/GenBank/DDBJ databases">
        <authorList>
            <person name="Kajale S.C."/>
            <person name="Sharma A."/>
        </authorList>
    </citation>
    <scope>NUCLEOTIDE SEQUENCE</scope>
    <source>
        <strain evidence="3">LS1_42</strain>
    </source>
</reference>
<feature type="domain" description="DUF8163" evidence="2">
    <location>
        <begin position="25"/>
        <end position="166"/>
    </location>
</feature>
<feature type="transmembrane region" description="Helical" evidence="1">
    <location>
        <begin position="135"/>
        <end position="154"/>
    </location>
</feature>
<evidence type="ECO:0000313" key="4">
    <source>
        <dbReference type="Proteomes" id="UP000766904"/>
    </source>
</evidence>